<protein>
    <submittedName>
        <fullName evidence="1">Uncharacterized protein</fullName>
    </submittedName>
</protein>
<name>Q1Z7W1_9GAMM</name>
<dbReference type="EMBL" id="AAPH01000003">
    <property type="protein sequence ID" value="EAS44752.1"/>
    <property type="molecule type" value="Genomic_DNA"/>
</dbReference>
<evidence type="ECO:0000313" key="2">
    <source>
        <dbReference type="Proteomes" id="UP000003789"/>
    </source>
</evidence>
<evidence type="ECO:0000313" key="1">
    <source>
        <dbReference type="EMBL" id="EAS44752.1"/>
    </source>
</evidence>
<dbReference type="AlphaFoldDB" id="Q1Z7W1"/>
<accession>Q1Z7W1</accession>
<reference evidence="1 2" key="1">
    <citation type="submission" date="2006-03" db="EMBL/GenBank/DDBJ databases">
        <authorList>
            <person name="Bartlett D.H."/>
            <person name="Valle G."/>
            <person name="Lauro F.M."/>
            <person name="Vezzi A."/>
            <person name="Simonato F."/>
            <person name="Eloe E."/>
            <person name="Vitulo N."/>
            <person name="Stratton T.K."/>
            <person name="D'angelo M."/>
            <person name="Ferriera S."/>
            <person name="Johnson J."/>
            <person name="Kravitz S."/>
            <person name="Beeson K."/>
            <person name="Sutton G."/>
            <person name="Rogers Y."/>
            <person name="Friedman R."/>
            <person name="Frazier M."/>
            <person name="Venter J.C."/>
        </authorList>
    </citation>
    <scope>NUCLEOTIDE SEQUENCE [LARGE SCALE GENOMIC DNA]</scope>
    <source>
        <strain evidence="1 2">3TCK</strain>
    </source>
</reference>
<organism evidence="1 2">
    <name type="scientific">Photobacterium profundum 3TCK</name>
    <dbReference type="NCBI Taxonomy" id="314280"/>
    <lineage>
        <taxon>Bacteria</taxon>
        <taxon>Pseudomonadati</taxon>
        <taxon>Pseudomonadota</taxon>
        <taxon>Gammaproteobacteria</taxon>
        <taxon>Vibrionales</taxon>
        <taxon>Vibrionaceae</taxon>
        <taxon>Photobacterium</taxon>
    </lineage>
</organism>
<sequence length="41" mass="4548">MIFLTKGEMDAPCKIIVISQANFIGNKCSSKKRAELNSTLF</sequence>
<gene>
    <name evidence="1" type="ORF">P3TCK_27302</name>
</gene>
<dbReference type="Proteomes" id="UP000003789">
    <property type="component" value="Unassembled WGS sequence"/>
</dbReference>
<proteinExistence type="predicted"/>
<comment type="caution">
    <text evidence="1">The sequence shown here is derived from an EMBL/GenBank/DDBJ whole genome shotgun (WGS) entry which is preliminary data.</text>
</comment>
<dbReference type="HOGENOM" id="CLU_3274268_0_0_6"/>